<keyword evidence="7" id="KW-0862">Zinc</keyword>
<evidence type="ECO:0000259" key="10">
    <source>
        <dbReference type="PROSITE" id="PS50089"/>
    </source>
</evidence>
<dbReference type="GO" id="GO:0005737">
    <property type="term" value="C:cytoplasm"/>
    <property type="evidence" value="ECO:0007669"/>
    <property type="project" value="TreeGrafter"/>
</dbReference>
<reference evidence="11" key="1">
    <citation type="submission" date="2023-05" db="EMBL/GenBank/DDBJ databases">
        <title>Nepenthes gracilis genome sequencing.</title>
        <authorList>
            <person name="Fukushima K."/>
        </authorList>
    </citation>
    <scope>NUCLEOTIDE SEQUENCE</scope>
    <source>
        <strain evidence="11">SING2019-196</strain>
    </source>
</reference>
<dbReference type="InterPro" id="IPR001841">
    <property type="entry name" value="Znf_RING"/>
</dbReference>
<feature type="region of interest" description="Disordered" evidence="9">
    <location>
        <begin position="92"/>
        <end position="132"/>
    </location>
</feature>
<keyword evidence="4" id="KW-0479">Metal-binding</keyword>
<dbReference type="EMBL" id="BSYO01000002">
    <property type="protein sequence ID" value="GMH00265.1"/>
    <property type="molecule type" value="Genomic_DNA"/>
</dbReference>
<dbReference type="Gene3D" id="3.30.40.10">
    <property type="entry name" value="Zinc/RING finger domain, C3HC4 (zinc finger)"/>
    <property type="match status" value="1"/>
</dbReference>
<dbReference type="SMART" id="SM00184">
    <property type="entry name" value="RING"/>
    <property type="match status" value="1"/>
</dbReference>
<evidence type="ECO:0000256" key="3">
    <source>
        <dbReference type="ARBA" id="ARBA00022679"/>
    </source>
</evidence>
<dbReference type="Pfam" id="PF13639">
    <property type="entry name" value="zf-RING_2"/>
    <property type="match status" value="1"/>
</dbReference>
<dbReference type="CDD" id="cd16667">
    <property type="entry name" value="RING-H2_RNF126-like"/>
    <property type="match status" value="1"/>
</dbReference>
<dbReference type="PANTHER" id="PTHR15710:SF18">
    <property type="entry name" value="RING-TYPE E3 UBIQUITIN TRANSFERASE"/>
    <property type="match status" value="1"/>
</dbReference>
<evidence type="ECO:0000256" key="6">
    <source>
        <dbReference type="ARBA" id="ARBA00022786"/>
    </source>
</evidence>
<comment type="catalytic activity">
    <reaction evidence="1">
        <text>S-ubiquitinyl-[E2 ubiquitin-conjugating enzyme]-L-cysteine + [acceptor protein]-L-lysine = [E2 ubiquitin-conjugating enzyme]-L-cysteine + N(6)-ubiquitinyl-[acceptor protein]-L-lysine.</text>
        <dbReference type="EC" id="2.3.2.27"/>
    </reaction>
</comment>
<evidence type="ECO:0000256" key="8">
    <source>
        <dbReference type="PROSITE-ProRule" id="PRU00175"/>
    </source>
</evidence>
<keyword evidence="3" id="KW-0808">Transferase</keyword>
<evidence type="ECO:0000256" key="2">
    <source>
        <dbReference type="ARBA" id="ARBA00012483"/>
    </source>
</evidence>
<feature type="domain" description="RING-type" evidence="10">
    <location>
        <begin position="217"/>
        <end position="258"/>
    </location>
</feature>
<comment type="caution">
    <text evidence="11">The sequence shown here is derived from an EMBL/GenBank/DDBJ whole genome shotgun (WGS) entry which is preliminary data.</text>
</comment>
<dbReference type="PROSITE" id="PS50089">
    <property type="entry name" value="ZF_RING_2"/>
    <property type="match status" value="1"/>
</dbReference>
<dbReference type="InterPro" id="IPR013083">
    <property type="entry name" value="Znf_RING/FYVE/PHD"/>
</dbReference>
<protein>
    <recommendedName>
        <fullName evidence="2">RING-type E3 ubiquitin transferase</fullName>
        <ecNumber evidence="2">2.3.2.27</ecNumber>
    </recommendedName>
</protein>
<dbReference type="FunFam" id="3.30.40.10:FF:000022">
    <property type="entry name" value="E3 ubiquitin-protein ligase RING1-like"/>
    <property type="match status" value="1"/>
</dbReference>
<dbReference type="GO" id="GO:0061630">
    <property type="term" value="F:ubiquitin protein ligase activity"/>
    <property type="evidence" value="ECO:0007669"/>
    <property type="project" value="UniProtKB-EC"/>
</dbReference>
<evidence type="ECO:0000256" key="9">
    <source>
        <dbReference type="SAM" id="MobiDB-lite"/>
    </source>
</evidence>
<sequence>MSLSPPRARLSPTNSRNYSLYYCYSCRRTVRISTENPSAIVCPRCLGQFVSEIDVPRPRIVVDFTDYDPSPEARLLEALALMLEPPIRIRSNNADDRWDRTPRPSREERDNGRGRRRWPRTSRPNQGGDLEFEPRLRPRSWIILQPAGGMGPAARPEGLIPPGVDPRNYFIGPGLNDLIEELTENDRQGPAPATESAIEAVPTVKVTSAHMADESHCPVCKEELEVGSEVRELPCNHVYHSDCIVPWLRLHNSCPVCRHELPVPAFDVIESDETMSDEVGGRGVLNWRRRLCSLWPFGSRYQPISSDANNGGTSHGG</sequence>
<dbReference type="SUPFAM" id="SSF57850">
    <property type="entry name" value="RING/U-box"/>
    <property type="match status" value="1"/>
</dbReference>
<dbReference type="GO" id="GO:0016567">
    <property type="term" value="P:protein ubiquitination"/>
    <property type="evidence" value="ECO:0007669"/>
    <property type="project" value="TreeGrafter"/>
</dbReference>
<keyword evidence="12" id="KW-1185">Reference proteome</keyword>
<dbReference type="AlphaFoldDB" id="A0AAD3P7C2"/>
<accession>A0AAD3P7C2</accession>
<keyword evidence="5 8" id="KW-0863">Zinc-finger</keyword>
<feature type="compositionally biased region" description="Basic and acidic residues" evidence="9">
    <location>
        <begin position="93"/>
        <end position="113"/>
    </location>
</feature>
<proteinExistence type="predicted"/>
<organism evidence="11 12">
    <name type="scientific">Nepenthes gracilis</name>
    <name type="common">Slender pitcher plant</name>
    <dbReference type="NCBI Taxonomy" id="150966"/>
    <lineage>
        <taxon>Eukaryota</taxon>
        <taxon>Viridiplantae</taxon>
        <taxon>Streptophyta</taxon>
        <taxon>Embryophyta</taxon>
        <taxon>Tracheophyta</taxon>
        <taxon>Spermatophyta</taxon>
        <taxon>Magnoliopsida</taxon>
        <taxon>eudicotyledons</taxon>
        <taxon>Gunneridae</taxon>
        <taxon>Pentapetalae</taxon>
        <taxon>Caryophyllales</taxon>
        <taxon>Nepenthaceae</taxon>
        <taxon>Nepenthes</taxon>
    </lineage>
</organism>
<evidence type="ECO:0000313" key="12">
    <source>
        <dbReference type="Proteomes" id="UP001279734"/>
    </source>
</evidence>
<evidence type="ECO:0000256" key="5">
    <source>
        <dbReference type="ARBA" id="ARBA00022771"/>
    </source>
</evidence>
<dbReference type="Pfam" id="PF14369">
    <property type="entry name" value="Zn_ribbon_19"/>
    <property type="match status" value="1"/>
</dbReference>
<dbReference type="EC" id="2.3.2.27" evidence="2"/>
<dbReference type="InterPro" id="IPR039525">
    <property type="entry name" value="RNF126-like_zinc-ribbon"/>
</dbReference>
<evidence type="ECO:0000256" key="7">
    <source>
        <dbReference type="ARBA" id="ARBA00022833"/>
    </source>
</evidence>
<name>A0AAD3P7C2_NEPGR</name>
<dbReference type="Proteomes" id="UP001279734">
    <property type="component" value="Unassembled WGS sequence"/>
</dbReference>
<evidence type="ECO:0000256" key="4">
    <source>
        <dbReference type="ARBA" id="ARBA00022723"/>
    </source>
</evidence>
<evidence type="ECO:0000256" key="1">
    <source>
        <dbReference type="ARBA" id="ARBA00000900"/>
    </source>
</evidence>
<gene>
    <name evidence="11" type="ORF">Nepgr_002104</name>
</gene>
<dbReference type="PANTHER" id="PTHR15710">
    <property type="entry name" value="E3 UBIQUITIN-PROTEIN LIGASE PRAJA"/>
    <property type="match status" value="1"/>
</dbReference>
<evidence type="ECO:0000313" key="11">
    <source>
        <dbReference type="EMBL" id="GMH00265.1"/>
    </source>
</evidence>
<keyword evidence="6" id="KW-0833">Ubl conjugation pathway</keyword>
<dbReference type="GO" id="GO:0008270">
    <property type="term" value="F:zinc ion binding"/>
    <property type="evidence" value="ECO:0007669"/>
    <property type="project" value="UniProtKB-KW"/>
</dbReference>